<evidence type="ECO:0000256" key="1">
    <source>
        <dbReference type="ARBA" id="ARBA00010815"/>
    </source>
</evidence>
<dbReference type="SUPFAM" id="SSF53335">
    <property type="entry name" value="S-adenosyl-L-methionine-dependent methyltransferases"/>
    <property type="match status" value="1"/>
</dbReference>
<evidence type="ECO:0000256" key="4">
    <source>
        <dbReference type="ARBA" id="ARBA00022691"/>
    </source>
</evidence>
<comment type="similarity">
    <text evidence="1">Belongs to the CFA/CMAS family.</text>
</comment>
<dbReference type="PIRSF" id="PIRSF003085">
    <property type="entry name" value="CMAS"/>
    <property type="match status" value="1"/>
</dbReference>
<dbReference type="EMBL" id="AAQH01000019">
    <property type="protein sequence ID" value="EAT11335.1"/>
    <property type="molecule type" value="Genomic_DNA"/>
</dbReference>
<dbReference type="RefSeq" id="WP_007018592.1">
    <property type="nucleotide sequence ID" value="NZ_CH724117.1"/>
</dbReference>
<evidence type="ECO:0000256" key="5">
    <source>
        <dbReference type="ARBA" id="ARBA00023098"/>
    </source>
</evidence>
<dbReference type="GO" id="GO:0008168">
    <property type="term" value="F:methyltransferase activity"/>
    <property type="evidence" value="ECO:0007669"/>
    <property type="project" value="UniProtKB-KW"/>
</dbReference>
<proteinExistence type="inferred from homology"/>
<evidence type="ECO:0000256" key="3">
    <source>
        <dbReference type="ARBA" id="ARBA00022679"/>
    </source>
</evidence>
<organism evidence="7 8">
    <name type="scientific">Bermanella marisrubri</name>
    <dbReference type="NCBI Taxonomy" id="207949"/>
    <lineage>
        <taxon>Bacteria</taxon>
        <taxon>Pseudomonadati</taxon>
        <taxon>Pseudomonadota</taxon>
        <taxon>Gammaproteobacteria</taxon>
        <taxon>Oceanospirillales</taxon>
        <taxon>Oceanospirillaceae</taxon>
        <taxon>Bermanella</taxon>
    </lineage>
</organism>
<dbReference type="GO" id="GO:0032259">
    <property type="term" value="P:methylation"/>
    <property type="evidence" value="ECO:0007669"/>
    <property type="project" value="UniProtKB-KW"/>
</dbReference>
<keyword evidence="5" id="KW-0443">Lipid metabolism</keyword>
<keyword evidence="8" id="KW-1185">Reference proteome</keyword>
<dbReference type="PANTHER" id="PTHR43667">
    <property type="entry name" value="CYCLOPROPANE-FATTY-ACYL-PHOSPHOLIPID SYNTHASE"/>
    <property type="match status" value="1"/>
</dbReference>
<reference evidence="7 8" key="1">
    <citation type="submission" date="2006-03" db="EMBL/GenBank/DDBJ databases">
        <authorList>
            <person name="Pinhassi J."/>
            <person name="Pedros-Alio C."/>
            <person name="Ferriera S."/>
            <person name="Johnson J."/>
            <person name="Kravitz S."/>
            <person name="Halpern A."/>
            <person name="Remington K."/>
            <person name="Beeson K."/>
            <person name="Tran B."/>
            <person name="Rogers Y.-H."/>
            <person name="Friedman R."/>
            <person name="Venter J.C."/>
        </authorList>
    </citation>
    <scope>NUCLEOTIDE SEQUENCE [LARGE SCALE GENOMIC DNA]</scope>
    <source>
        <strain evidence="7 8">RED65</strain>
    </source>
</reference>
<sequence length="420" mass="47479">MATSVAELDIKKSRLSFLRKLARKLIHGQLQKLHTGCLVIKEGDDAFVFGENLTADHDLYAELHIQDASAYVDILTGGSIGAAEAYMTGDWTTPDLTKAVRVMARNIDLMNAMEGGIASLISGPFLKFFHRLNQNNEKGSRRNIAAHYDLGNELFELFLDPTMMYSSGIFPTADATMEEASLNKLKTICERLHLTADDHVVEIGTGWGGFAVYAAKNYGCKVTTTTISEEQYNLAKERIKEHGLEGQITLLKEDYRKLEGTYDKLVSIEMIEAVGHQFFDTYFEKCASLLKPDGLMLIQAITIEDQRYDRALKNVDFIQRYIFPGSCIPSIQAMLTSTKKHTDLNLVELHDFGAHYSHTLKLWQDAFNAHDEEISKLGYSEDFKRMWRFYLSYCEGGFAERAIGVSHLVWAKPEYKHNPV</sequence>
<dbReference type="OrthoDB" id="9782855at2"/>
<dbReference type="AlphaFoldDB" id="Q1MZD1"/>
<evidence type="ECO:0000256" key="2">
    <source>
        <dbReference type="ARBA" id="ARBA00022603"/>
    </source>
</evidence>
<protein>
    <submittedName>
        <fullName evidence="7">Cyclopropane-fatty-acyl-phospholipid synthase</fullName>
    </submittedName>
</protein>
<evidence type="ECO:0000256" key="6">
    <source>
        <dbReference type="PIRSR" id="PIRSR003085-1"/>
    </source>
</evidence>
<name>Q1MZD1_9GAMM</name>
<keyword evidence="3" id="KW-0808">Transferase</keyword>
<dbReference type="HOGENOM" id="CLU_026434_0_2_6"/>
<dbReference type="STRING" id="207949.RED65_12947"/>
<keyword evidence="4" id="KW-0949">S-adenosyl-L-methionine</keyword>
<feature type="active site" evidence="6">
    <location>
        <position position="394"/>
    </location>
</feature>
<evidence type="ECO:0000313" key="8">
    <source>
        <dbReference type="Proteomes" id="UP000004263"/>
    </source>
</evidence>
<dbReference type="PANTHER" id="PTHR43667:SF2">
    <property type="entry name" value="FATTY ACID C-METHYL TRANSFERASE"/>
    <property type="match status" value="1"/>
</dbReference>
<dbReference type="CDD" id="cd02440">
    <property type="entry name" value="AdoMet_MTases"/>
    <property type="match status" value="1"/>
</dbReference>
<keyword evidence="2" id="KW-0489">Methyltransferase</keyword>
<dbReference type="InterPro" id="IPR050723">
    <property type="entry name" value="CFA/CMAS"/>
</dbReference>
<dbReference type="Gene3D" id="3.40.50.150">
    <property type="entry name" value="Vaccinia Virus protein VP39"/>
    <property type="match status" value="1"/>
</dbReference>
<dbReference type="InterPro" id="IPR029063">
    <property type="entry name" value="SAM-dependent_MTases_sf"/>
</dbReference>
<dbReference type="InterPro" id="IPR003333">
    <property type="entry name" value="CMAS"/>
</dbReference>
<accession>Q1MZD1</accession>
<evidence type="ECO:0000313" key="7">
    <source>
        <dbReference type="EMBL" id="EAT11335.1"/>
    </source>
</evidence>
<gene>
    <name evidence="7" type="ORF">RED65_12947</name>
</gene>
<dbReference type="Proteomes" id="UP000004263">
    <property type="component" value="Unassembled WGS sequence"/>
</dbReference>
<comment type="caution">
    <text evidence="7">The sequence shown here is derived from an EMBL/GenBank/DDBJ whole genome shotgun (WGS) entry which is preliminary data.</text>
</comment>
<dbReference type="GO" id="GO:0008610">
    <property type="term" value="P:lipid biosynthetic process"/>
    <property type="evidence" value="ECO:0007669"/>
    <property type="project" value="InterPro"/>
</dbReference>
<dbReference type="Pfam" id="PF02353">
    <property type="entry name" value="CMAS"/>
    <property type="match status" value="1"/>
</dbReference>